<proteinExistence type="predicted"/>
<dbReference type="CTD" id="9946506"/>
<reference evidence="1" key="1">
    <citation type="submission" date="2012-04" db="EMBL/GenBank/DDBJ databases">
        <title>The Genome Sequence of Loa loa.</title>
        <authorList>
            <consortium name="The Broad Institute Genome Sequencing Platform"/>
            <consortium name="Broad Institute Genome Sequencing Center for Infectious Disease"/>
            <person name="Nutman T.B."/>
            <person name="Fink D.L."/>
            <person name="Russ C."/>
            <person name="Young S."/>
            <person name="Zeng Q."/>
            <person name="Gargeya S."/>
            <person name="Alvarado L."/>
            <person name="Berlin A."/>
            <person name="Chapman S.B."/>
            <person name="Chen Z."/>
            <person name="Freedman E."/>
            <person name="Gellesch M."/>
            <person name="Goldberg J."/>
            <person name="Griggs A."/>
            <person name="Gujja S."/>
            <person name="Heilman E.R."/>
            <person name="Heiman D."/>
            <person name="Howarth C."/>
            <person name="Mehta T."/>
            <person name="Neiman D."/>
            <person name="Pearson M."/>
            <person name="Roberts A."/>
            <person name="Saif S."/>
            <person name="Shea T."/>
            <person name="Shenoy N."/>
            <person name="Sisk P."/>
            <person name="Stolte C."/>
            <person name="Sykes S."/>
            <person name="White J."/>
            <person name="Yandava C."/>
            <person name="Haas B."/>
            <person name="Henn M.R."/>
            <person name="Nusbaum C."/>
            <person name="Birren B."/>
        </authorList>
    </citation>
    <scope>NUCLEOTIDE SEQUENCE [LARGE SCALE GENOMIC DNA]</scope>
</reference>
<evidence type="ECO:0000313" key="1">
    <source>
        <dbReference type="EMBL" id="EFO19418.1"/>
    </source>
</evidence>
<dbReference type="RefSeq" id="XP_003144650.1">
    <property type="nucleotide sequence ID" value="XM_003144602.1"/>
</dbReference>
<gene>
    <name evidence="1" type="ORF">LOAG_09073</name>
</gene>
<name>A0A1S0TSK9_LOALO</name>
<sequence>MESEDTVRRAVHKSVGVFVSIPGISVWKDTNSKLLLKKLSHEGQYPAKPTDIMQRICEREILYILISSWHCYAKRTWSNTAIGISEEMLLGPKKIIVVNFSLFQKIGLKKLRFVIIQLFSFHNKLQFVVRRDGRSHDTAAQLQQLCNKYHIALNR</sequence>
<protein>
    <submittedName>
        <fullName evidence="1">Uncharacterized protein</fullName>
    </submittedName>
</protein>
<dbReference type="InParanoid" id="A0A1S0TSK9"/>
<organism evidence="1">
    <name type="scientific">Loa loa</name>
    <name type="common">Eye worm</name>
    <name type="synonym">Filaria loa</name>
    <dbReference type="NCBI Taxonomy" id="7209"/>
    <lineage>
        <taxon>Eukaryota</taxon>
        <taxon>Metazoa</taxon>
        <taxon>Ecdysozoa</taxon>
        <taxon>Nematoda</taxon>
        <taxon>Chromadorea</taxon>
        <taxon>Rhabditida</taxon>
        <taxon>Spirurina</taxon>
        <taxon>Spiruromorpha</taxon>
        <taxon>Filarioidea</taxon>
        <taxon>Onchocercidae</taxon>
        <taxon>Loa</taxon>
    </lineage>
</organism>
<dbReference type="AlphaFoldDB" id="A0A1S0TSK9"/>
<dbReference type="GeneID" id="9946506"/>
<accession>A0A1S0TSK9</accession>
<dbReference type="KEGG" id="loa:LOAG_09073"/>
<dbReference type="EMBL" id="JH712195">
    <property type="protein sequence ID" value="EFO19418.1"/>
    <property type="molecule type" value="Genomic_DNA"/>
</dbReference>